<protein>
    <submittedName>
        <fullName evidence="1">Uncharacterized protein</fullName>
    </submittedName>
</protein>
<dbReference type="Proteomes" id="UP001151760">
    <property type="component" value="Unassembled WGS sequence"/>
</dbReference>
<reference evidence="1" key="2">
    <citation type="submission" date="2022-01" db="EMBL/GenBank/DDBJ databases">
        <authorList>
            <person name="Yamashiro T."/>
            <person name="Shiraishi A."/>
            <person name="Satake H."/>
            <person name="Nakayama K."/>
        </authorList>
    </citation>
    <scope>NUCLEOTIDE SEQUENCE</scope>
</reference>
<name>A0ABQ5BRJ6_9ASTR</name>
<proteinExistence type="predicted"/>
<organism evidence="1 2">
    <name type="scientific">Tanacetum coccineum</name>
    <dbReference type="NCBI Taxonomy" id="301880"/>
    <lineage>
        <taxon>Eukaryota</taxon>
        <taxon>Viridiplantae</taxon>
        <taxon>Streptophyta</taxon>
        <taxon>Embryophyta</taxon>
        <taxon>Tracheophyta</taxon>
        <taxon>Spermatophyta</taxon>
        <taxon>Magnoliopsida</taxon>
        <taxon>eudicotyledons</taxon>
        <taxon>Gunneridae</taxon>
        <taxon>Pentapetalae</taxon>
        <taxon>asterids</taxon>
        <taxon>campanulids</taxon>
        <taxon>Asterales</taxon>
        <taxon>Asteraceae</taxon>
        <taxon>Asteroideae</taxon>
        <taxon>Anthemideae</taxon>
        <taxon>Anthemidinae</taxon>
        <taxon>Tanacetum</taxon>
    </lineage>
</organism>
<accession>A0ABQ5BRJ6</accession>
<sequence>MPSNPSLVEMMTPKMQNQSSFPQLDHEDLDQVDEYELEEMDLKWQVAMISMRIKKFYKKTGHFARECRTKEDNRRRDGMNLEIKMGKRTEERKRRSSRALVCRYENVLTGQFIQKMIENFAFNG</sequence>
<gene>
    <name evidence="1" type="ORF">Tco_0875102</name>
</gene>
<reference evidence="1" key="1">
    <citation type="journal article" date="2022" name="Int. J. Mol. Sci.">
        <title>Draft Genome of Tanacetum Coccineum: Genomic Comparison of Closely Related Tanacetum-Family Plants.</title>
        <authorList>
            <person name="Yamashiro T."/>
            <person name="Shiraishi A."/>
            <person name="Nakayama K."/>
            <person name="Satake H."/>
        </authorList>
    </citation>
    <scope>NUCLEOTIDE SEQUENCE</scope>
</reference>
<dbReference type="EMBL" id="BQNB010013470">
    <property type="protein sequence ID" value="GJT16396.1"/>
    <property type="molecule type" value="Genomic_DNA"/>
</dbReference>
<comment type="caution">
    <text evidence="1">The sequence shown here is derived from an EMBL/GenBank/DDBJ whole genome shotgun (WGS) entry which is preliminary data.</text>
</comment>
<keyword evidence="2" id="KW-1185">Reference proteome</keyword>
<evidence type="ECO:0000313" key="1">
    <source>
        <dbReference type="EMBL" id="GJT16396.1"/>
    </source>
</evidence>
<evidence type="ECO:0000313" key="2">
    <source>
        <dbReference type="Proteomes" id="UP001151760"/>
    </source>
</evidence>